<dbReference type="GO" id="GO:0051536">
    <property type="term" value="F:iron-sulfur cluster binding"/>
    <property type="evidence" value="ECO:0007669"/>
    <property type="project" value="UniProtKB-KW"/>
</dbReference>
<evidence type="ECO:0000313" key="7">
    <source>
        <dbReference type="Proteomes" id="UP000468668"/>
    </source>
</evidence>
<evidence type="ECO:0000256" key="3">
    <source>
        <dbReference type="ARBA" id="ARBA00023004"/>
    </source>
</evidence>
<dbReference type="Gene3D" id="3.40.50.740">
    <property type="match status" value="1"/>
</dbReference>
<dbReference type="Pfam" id="PF00384">
    <property type="entry name" value="Molybdopterin"/>
    <property type="match status" value="1"/>
</dbReference>
<dbReference type="OrthoDB" id="7376058at2"/>
<sequence>MAYGKQWRTELEDGTVVTRSNTWSPPGSHPVGYGVKVVTKGDQLIRIEGDDDNPITTGRVNAMNLALREYTHSPNRVIYPMKRAFEDRGKDKWERTTWDEAMDTICEKVRYFQNTYGPESIVCFGGTGREACIYYYALTFSVLQSPNCCYTQSGWSCYGPRCSISDYVLGAGYPELDYAGHLPGSYHDPRYTLSKWVVVWGKEPLPSNGDGFFGHCLVDMMKLGTHIISIDPRITWVGAHDGNINLQVRPQTDTALALGLINLLFENDEYDHEFVEKWIYGVDELKARAAEYPVDKVAEITTVDAEDIKRVAHIIGTERPIGWAWGLAFDQNKNGVQLSQSFIILAAMCGSIDRPGGLTLGPPSALLGKWRMEQRGAMTDEVWSKRIGAAQWPGLSTGMATTQPDETLNTMETDQPYALKMGWFNSSNFLTPTCSAQPKRWHKALQKLEFVVIQDLTQTPTSMALGDYFLPMSTWAEHDGIVLTHYGRNTVFMGPMNKALTVGECKSDIEICLMFGQRLNPEWWPWYKPADGKSLDLPALQQAVEDFFSDQLKELGFDWKTFQELGLYQPGAHGFEYEKYEKGMLRFDGAPGFNTITGQIEAYSILYESWGEDPLPYYEEPNYSPISKPDLAGQYPLITTSGSRRYSSFHSEHRQVPSLRQIDPWPWCQINPETAAEYDVTDGDWIEVYNMFGEARFKAEITPVMKPGILNCAHGWWFPEQDGEEPNLFGVWKSNFNSLVPHQNIGKLGFGAPYKGVMCNIRRVHSLNSDD</sequence>
<accession>A0A6N6NPE0</accession>
<dbReference type="Gene3D" id="3.40.228.10">
    <property type="entry name" value="Dimethylsulfoxide Reductase, domain 2"/>
    <property type="match status" value="1"/>
</dbReference>
<feature type="domain" description="4Fe-4S Mo/W bis-MGD-type" evidence="5">
    <location>
        <begin position="19"/>
        <end position="75"/>
    </location>
</feature>
<dbReference type="InterPro" id="IPR050612">
    <property type="entry name" value="Prok_Mopterin_Oxidored"/>
</dbReference>
<dbReference type="InterPro" id="IPR009010">
    <property type="entry name" value="Asp_de-COase-like_dom_sf"/>
</dbReference>
<dbReference type="Pfam" id="PF01568">
    <property type="entry name" value="Molydop_binding"/>
    <property type="match status" value="1"/>
</dbReference>
<keyword evidence="2" id="KW-0479">Metal-binding</keyword>
<dbReference type="InterPro" id="IPR037949">
    <property type="entry name" value="MopB_CT_Acetylene-hydratase"/>
</dbReference>
<dbReference type="Proteomes" id="UP000468668">
    <property type="component" value="Unassembled WGS sequence"/>
</dbReference>
<evidence type="ECO:0000256" key="4">
    <source>
        <dbReference type="ARBA" id="ARBA00023014"/>
    </source>
</evidence>
<dbReference type="GeneID" id="98657247"/>
<dbReference type="PROSITE" id="PS51669">
    <property type="entry name" value="4FE4S_MOW_BIS_MGD"/>
    <property type="match status" value="1"/>
</dbReference>
<dbReference type="AlphaFoldDB" id="A0A6N6NPE0"/>
<comment type="similarity">
    <text evidence="1">Belongs to the prokaryotic molybdopterin-containing oxidoreductase family.</text>
</comment>
<gene>
    <name evidence="6" type="ORF">F8C90_02380</name>
</gene>
<comment type="caution">
    <text evidence="6">The sequence shown here is derived from an EMBL/GenBank/DDBJ whole genome shotgun (WGS) entry which is preliminary data.</text>
</comment>
<dbReference type="RefSeq" id="WP_158048852.1">
    <property type="nucleotide sequence ID" value="NZ_DBEZSQ010000036.1"/>
</dbReference>
<dbReference type="SUPFAM" id="SSF50692">
    <property type="entry name" value="ADC-like"/>
    <property type="match status" value="1"/>
</dbReference>
<dbReference type="GO" id="GO:0018818">
    <property type="term" value="F:acetylene hydratase activity"/>
    <property type="evidence" value="ECO:0007669"/>
    <property type="project" value="InterPro"/>
</dbReference>
<dbReference type="GO" id="GO:0043546">
    <property type="term" value="F:molybdopterin cofactor binding"/>
    <property type="evidence" value="ECO:0007669"/>
    <property type="project" value="InterPro"/>
</dbReference>
<protein>
    <submittedName>
        <fullName evidence="6">Molybdopterin-dependent oxidoreductase</fullName>
    </submittedName>
</protein>
<proteinExistence type="inferred from homology"/>
<dbReference type="GO" id="GO:0046872">
    <property type="term" value="F:metal ion binding"/>
    <property type="evidence" value="ECO:0007669"/>
    <property type="project" value="UniProtKB-KW"/>
</dbReference>
<evidence type="ECO:0000313" key="6">
    <source>
        <dbReference type="EMBL" id="KAB1642042.1"/>
    </source>
</evidence>
<dbReference type="InterPro" id="IPR006963">
    <property type="entry name" value="Mopterin_OxRdtase_4Fe-4S_dom"/>
</dbReference>
<dbReference type="InterPro" id="IPR006657">
    <property type="entry name" value="MoPterin_dinucl-bd_dom"/>
</dbReference>
<keyword evidence="7" id="KW-1185">Reference proteome</keyword>
<dbReference type="PANTHER" id="PTHR43742:SF6">
    <property type="entry name" value="OXIDOREDUCTASE YYAE-RELATED"/>
    <property type="match status" value="1"/>
</dbReference>
<dbReference type="InterPro" id="IPR006656">
    <property type="entry name" value="Mopterin_OxRdtase"/>
</dbReference>
<dbReference type="Gene3D" id="2.20.25.90">
    <property type="entry name" value="ADC-like domains"/>
    <property type="match status" value="1"/>
</dbReference>
<evidence type="ECO:0000256" key="2">
    <source>
        <dbReference type="ARBA" id="ARBA00022723"/>
    </source>
</evidence>
<keyword evidence="3" id="KW-0408">Iron</keyword>
<dbReference type="PANTHER" id="PTHR43742">
    <property type="entry name" value="TRIMETHYLAMINE-N-OXIDE REDUCTASE"/>
    <property type="match status" value="1"/>
</dbReference>
<dbReference type="CDD" id="cd02781">
    <property type="entry name" value="MopB_CT_Acetylene-hydratase"/>
    <property type="match status" value="1"/>
</dbReference>
<dbReference type="GO" id="GO:0016491">
    <property type="term" value="F:oxidoreductase activity"/>
    <property type="evidence" value="ECO:0007669"/>
    <property type="project" value="InterPro"/>
</dbReference>
<evidence type="ECO:0000259" key="5">
    <source>
        <dbReference type="PROSITE" id="PS51669"/>
    </source>
</evidence>
<organism evidence="6 7">
    <name type="scientific">Ellagibacter isourolithinifaciens</name>
    <dbReference type="NCBI Taxonomy" id="2137581"/>
    <lineage>
        <taxon>Bacteria</taxon>
        <taxon>Bacillati</taxon>
        <taxon>Actinomycetota</taxon>
        <taxon>Coriobacteriia</taxon>
        <taxon>Eggerthellales</taxon>
        <taxon>Eggerthellaceae</taxon>
        <taxon>Ellagibacter</taxon>
    </lineage>
</organism>
<reference evidence="6 7" key="1">
    <citation type="submission" date="2019-09" db="EMBL/GenBank/DDBJ databases">
        <title>Whole genome shotgun sequencing (WGS) of Ellagibacter isourolithinifaciens DSM 104140(T) and Adlercreutzia muris DSM 29508(T).</title>
        <authorList>
            <person name="Stoll D.A."/>
            <person name="Danylec N."/>
            <person name="Huch M."/>
        </authorList>
    </citation>
    <scope>NUCLEOTIDE SEQUENCE [LARGE SCALE GENOMIC DNA]</scope>
    <source>
        <strain evidence="6 7">DSM 104140</strain>
    </source>
</reference>
<dbReference type="EMBL" id="WAJR01000003">
    <property type="protein sequence ID" value="KAB1642042.1"/>
    <property type="molecule type" value="Genomic_DNA"/>
</dbReference>
<name>A0A6N6NPE0_9ACTN</name>
<dbReference type="SUPFAM" id="SSF53706">
    <property type="entry name" value="Formate dehydrogenase/DMSO reductase, domains 1-3"/>
    <property type="match status" value="1"/>
</dbReference>
<evidence type="ECO:0000256" key="1">
    <source>
        <dbReference type="ARBA" id="ARBA00010312"/>
    </source>
</evidence>
<dbReference type="Gene3D" id="2.40.40.20">
    <property type="match status" value="1"/>
</dbReference>
<keyword evidence="4" id="KW-0411">Iron-sulfur</keyword>